<keyword evidence="1" id="KW-0479">Metal-binding</keyword>
<dbReference type="PROSITE" id="PS00344">
    <property type="entry name" value="GATA_ZN_FINGER_1"/>
    <property type="match status" value="1"/>
</dbReference>
<dbReference type="InterPro" id="IPR013088">
    <property type="entry name" value="Znf_NHR/GATA"/>
</dbReference>
<dbReference type="Gene3D" id="3.30.50.10">
    <property type="entry name" value="Erythroid Transcription Factor GATA-1, subunit A"/>
    <property type="match status" value="1"/>
</dbReference>
<feature type="compositionally biased region" description="Basic and acidic residues" evidence="5">
    <location>
        <begin position="395"/>
        <end position="405"/>
    </location>
</feature>
<proteinExistence type="predicted"/>
<dbReference type="EMBL" id="QKYT01000034">
    <property type="protein sequence ID" value="RIA97101.1"/>
    <property type="molecule type" value="Genomic_DNA"/>
</dbReference>
<dbReference type="CDD" id="cd00202">
    <property type="entry name" value="ZnF_GATA"/>
    <property type="match status" value="1"/>
</dbReference>
<keyword evidence="8" id="KW-1185">Reference proteome</keyword>
<dbReference type="SMART" id="SM00401">
    <property type="entry name" value="ZnF_GATA"/>
    <property type="match status" value="1"/>
</dbReference>
<evidence type="ECO:0000256" key="4">
    <source>
        <dbReference type="PROSITE-ProRule" id="PRU00094"/>
    </source>
</evidence>
<name>A0A397TPY6_9GLOM</name>
<feature type="compositionally biased region" description="Low complexity" evidence="5">
    <location>
        <begin position="154"/>
        <end position="166"/>
    </location>
</feature>
<feature type="compositionally biased region" description="Polar residues" evidence="5">
    <location>
        <begin position="126"/>
        <end position="144"/>
    </location>
</feature>
<keyword evidence="2 4" id="KW-0863">Zinc-finger</keyword>
<evidence type="ECO:0000256" key="3">
    <source>
        <dbReference type="ARBA" id="ARBA00022833"/>
    </source>
</evidence>
<feature type="region of interest" description="Disordered" evidence="5">
    <location>
        <begin position="350"/>
        <end position="405"/>
    </location>
</feature>
<dbReference type="OrthoDB" id="2162994at2759"/>
<feature type="compositionally biased region" description="Low complexity" evidence="5">
    <location>
        <begin position="351"/>
        <end position="389"/>
    </location>
</feature>
<dbReference type="AlphaFoldDB" id="A0A397TPY6"/>
<feature type="domain" description="GATA-type" evidence="6">
    <location>
        <begin position="308"/>
        <end position="357"/>
    </location>
</feature>
<dbReference type="PROSITE" id="PS50114">
    <property type="entry name" value="GATA_ZN_FINGER_2"/>
    <property type="match status" value="1"/>
</dbReference>
<evidence type="ECO:0000256" key="2">
    <source>
        <dbReference type="ARBA" id="ARBA00022771"/>
    </source>
</evidence>
<dbReference type="InterPro" id="IPR051140">
    <property type="entry name" value="GATA_TF"/>
</dbReference>
<evidence type="ECO:0000256" key="5">
    <source>
        <dbReference type="SAM" id="MobiDB-lite"/>
    </source>
</evidence>
<keyword evidence="3" id="KW-0862">Zinc</keyword>
<comment type="caution">
    <text evidence="7">The sequence shown here is derived from an EMBL/GenBank/DDBJ whole genome shotgun (WGS) entry which is preliminary data.</text>
</comment>
<feature type="compositionally biased region" description="Low complexity" evidence="5">
    <location>
        <begin position="107"/>
        <end position="125"/>
    </location>
</feature>
<evidence type="ECO:0000256" key="1">
    <source>
        <dbReference type="ARBA" id="ARBA00022723"/>
    </source>
</evidence>
<feature type="region of interest" description="Disordered" evidence="5">
    <location>
        <begin position="107"/>
        <end position="170"/>
    </location>
</feature>
<gene>
    <name evidence="7" type="ORF">C1645_801994</name>
</gene>
<evidence type="ECO:0000313" key="8">
    <source>
        <dbReference type="Proteomes" id="UP000265703"/>
    </source>
</evidence>
<dbReference type="STRING" id="658196.A0A397TPY6"/>
<dbReference type="PANTHER" id="PTHR45658">
    <property type="entry name" value="GATA TRANSCRIPTION FACTOR"/>
    <property type="match status" value="1"/>
</dbReference>
<dbReference type="GO" id="GO:0008270">
    <property type="term" value="F:zinc ion binding"/>
    <property type="evidence" value="ECO:0007669"/>
    <property type="project" value="UniProtKB-KW"/>
</dbReference>
<organism evidence="7 8">
    <name type="scientific">Glomus cerebriforme</name>
    <dbReference type="NCBI Taxonomy" id="658196"/>
    <lineage>
        <taxon>Eukaryota</taxon>
        <taxon>Fungi</taxon>
        <taxon>Fungi incertae sedis</taxon>
        <taxon>Mucoromycota</taxon>
        <taxon>Glomeromycotina</taxon>
        <taxon>Glomeromycetes</taxon>
        <taxon>Glomerales</taxon>
        <taxon>Glomeraceae</taxon>
        <taxon>Glomus</taxon>
    </lineage>
</organism>
<evidence type="ECO:0000259" key="6">
    <source>
        <dbReference type="PROSITE" id="PS50114"/>
    </source>
</evidence>
<dbReference type="SUPFAM" id="SSF57716">
    <property type="entry name" value="Glucocorticoid receptor-like (DNA-binding domain)"/>
    <property type="match status" value="1"/>
</dbReference>
<protein>
    <recommendedName>
        <fullName evidence="6">GATA-type domain-containing protein</fullName>
    </recommendedName>
</protein>
<dbReference type="GO" id="GO:0006355">
    <property type="term" value="P:regulation of DNA-templated transcription"/>
    <property type="evidence" value="ECO:0007669"/>
    <property type="project" value="InterPro"/>
</dbReference>
<accession>A0A397TPY6</accession>
<sequence length="405" mass="44825">MDVMSLCSSSPISNQSVPSLKISHVSSPSLTDTINEKNGSSFPLLTSTAILRSPVSPLHTTTQSPHHDTSSVTVVNHNLCNQSFTPQSHPSRVNYLKPPELISRRSSLTSSSSSLSNLSISQSTNDTSLWPRQLPSLPTTSYHHQSLPPPQYPYIPQSQQQSNNYPRPSTIASDYLSPYATSISSGSIVDNDSPYIQQTTEQSLVKMGKVVDYCNQIAHFALQYRDMKVNHNSSAAIPQITESHLTNIINRAYDVLNIVSGLKGETTARPSSVELSQDEIDWIRKQRVLGTYTRTRYKKRNLAAPPGRCHSCNITETPEWRRGPDGARTLCNACGLHFAKITRERALSAMQQNEQKNLQRQQTASNSSNITSTTSPILDENSSNNNNSSMPTPDNNRKEERISKS</sequence>
<dbReference type="GO" id="GO:0043565">
    <property type="term" value="F:sequence-specific DNA binding"/>
    <property type="evidence" value="ECO:0007669"/>
    <property type="project" value="InterPro"/>
</dbReference>
<evidence type="ECO:0000313" key="7">
    <source>
        <dbReference type="EMBL" id="RIA97101.1"/>
    </source>
</evidence>
<dbReference type="InterPro" id="IPR000679">
    <property type="entry name" value="Znf_GATA"/>
</dbReference>
<dbReference type="Proteomes" id="UP000265703">
    <property type="component" value="Unassembled WGS sequence"/>
</dbReference>
<reference evidence="7 8" key="1">
    <citation type="submission" date="2018-06" db="EMBL/GenBank/DDBJ databases">
        <title>Comparative genomics reveals the genomic features of Rhizophagus irregularis, R. cerebriforme, R. diaphanum and Gigaspora rosea, and their symbiotic lifestyle signature.</title>
        <authorList>
            <person name="Morin E."/>
            <person name="San Clemente H."/>
            <person name="Chen E.C.H."/>
            <person name="De La Providencia I."/>
            <person name="Hainaut M."/>
            <person name="Kuo A."/>
            <person name="Kohler A."/>
            <person name="Murat C."/>
            <person name="Tang N."/>
            <person name="Roy S."/>
            <person name="Loubradou J."/>
            <person name="Henrissat B."/>
            <person name="Grigoriev I.V."/>
            <person name="Corradi N."/>
            <person name="Roux C."/>
            <person name="Martin F.M."/>
        </authorList>
    </citation>
    <scope>NUCLEOTIDE SEQUENCE [LARGE SCALE GENOMIC DNA]</scope>
    <source>
        <strain evidence="7 8">DAOM 227022</strain>
    </source>
</reference>
<dbReference type="Pfam" id="PF00320">
    <property type="entry name" value="GATA"/>
    <property type="match status" value="1"/>
</dbReference>